<evidence type="ECO:0000313" key="7">
    <source>
        <dbReference type="EMBL" id="KAK7028003.1"/>
    </source>
</evidence>
<evidence type="ECO:0000256" key="1">
    <source>
        <dbReference type="ARBA" id="ARBA00001974"/>
    </source>
</evidence>
<comment type="cofactor">
    <cofactor evidence="1">
        <name>FAD</name>
        <dbReference type="ChEBI" id="CHEBI:57692"/>
    </cofactor>
</comment>
<dbReference type="SUPFAM" id="SSF52833">
    <property type="entry name" value="Thioredoxin-like"/>
    <property type="match status" value="1"/>
</dbReference>
<dbReference type="InterPro" id="IPR050641">
    <property type="entry name" value="RIFMO-like"/>
</dbReference>
<dbReference type="Gene3D" id="3.40.30.20">
    <property type="match status" value="1"/>
</dbReference>
<evidence type="ECO:0000259" key="6">
    <source>
        <dbReference type="Pfam" id="PF01494"/>
    </source>
</evidence>
<keyword evidence="8" id="KW-1185">Reference proteome</keyword>
<accession>A0AAW0BPE9</accession>
<dbReference type="PANTHER" id="PTHR43004:SF19">
    <property type="entry name" value="BINDING MONOOXYGENASE, PUTATIVE (JCVI)-RELATED"/>
    <property type="match status" value="1"/>
</dbReference>
<evidence type="ECO:0000313" key="8">
    <source>
        <dbReference type="Proteomes" id="UP001383192"/>
    </source>
</evidence>
<dbReference type="Pfam" id="PF01494">
    <property type="entry name" value="FAD_binding_3"/>
    <property type="match status" value="1"/>
</dbReference>
<evidence type="ECO:0000256" key="5">
    <source>
        <dbReference type="ARBA" id="ARBA00023002"/>
    </source>
</evidence>
<dbReference type="InterPro" id="IPR038220">
    <property type="entry name" value="PHOX_C_sf"/>
</dbReference>
<feature type="domain" description="FAD-binding" evidence="6">
    <location>
        <begin position="8"/>
        <end position="369"/>
    </location>
</feature>
<comment type="caution">
    <text evidence="7">The sequence shown here is derived from an EMBL/GenBank/DDBJ whole genome shotgun (WGS) entry which is preliminary data.</text>
</comment>
<dbReference type="InterPro" id="IPR036188">
    <property type="entry name" value="FAD/NAD-bd_sf"/>
</dbReference>
<organism evidence="7 8">
    <name type="scientific">Paramarasmius palmivorus</name>
    <dbReference type="NCBI Taxonomy" id="297713"/>
    <lineage>
        <taxon>Eukaryota</taxon>
        <taxon>Fungi</taxon>
        <taxon>Dikarya</taxon>
        <taxon>Basidiomycota</taxon>
        <taxon>Agaricomycotina</taxon>
        <taxon>Agaricomycetes</taxon>
        <taxon>Agaricomycetidae</taxon>
        <taxon>Agaricales</taxon>
        <taxon>Marasmiineae</taxon>
        <taxon>Marasmiaceae</taxon>
        <taxon>Paramarasmius</taxon>
    </lineage>
</organism>
<name>A0AAW0BPE9_9AGAR</name>
<keyword evidence="3" id="KW-0285">Flavoprotein</keyword>
<keyword evidence="4" id="KW-0274">FAD</keyword>
<sequence>MSTKPDPDVLIVGAGPSGLILALLLLRNNLSVRIIDKRDDFKVGQRGAGIHARTLELYNLLGILPLIEAYTRSFPLRKIYLPDSDQEVITQGPLMEELAMDEGSEYFRVNYKLLTQEHHQNILRRILKDEYDCVVETSTELVDFTQDANGVTATLTNHNQSKTETETARVKWLVGADGARSTVRHHLGLTFLGNSDADIGIGMVVGDIKVEDWGSVDDENWSIWGTQDTKLAVLAPYTHADQKMAFFSLGGAQLDLENTAKDRESILRAFNEITGKKGEEVVFGDVYTNGLWRSNIRMANKFQEGRVFIVGDAGHVHSFTGGQGMNSGVQDSFNLAWKLTLAHNHLSPQTLLDTYTSERLPLIAAMLDLTTSILRKDLSTGNQGIGQSRRGFEVRQLGITYRGSSILVDERYPGKEKVEGEEEVVDRYRAGLDGTVQAGDRAPEASGLRLVDGERMTSVYGVLDVTSHTVLLFGFGLDIGRLVDLVATYPKGLVKVLLVLPQGSGSVEVPGKVKVVVDTQGYAYKNYRVEAEEMVGMGVVIRPDGYIGAVVKDVSGLSRYFGKVFV</sequence>
<evidence type="ECO:0000256" key="2">
    <source>
        <dbReference type="ARBA" id="ARBA00007801"/>
    </source>
</evidence>
<dbReference type="InterPro" id="IPR036249">
    <property type="entry name" value="Thioredoxin-like_sf"/>
</dbReference>
<dbReference type="Gene3D" id="3.50.50.60">
    <property type="entry name" value="FAD/NAD(P)-binding domain"/>
    <property type="match status" value="1"/>
</dbReference>
<dbReference type="GO" id="GO:0071949">
    <property type="term" value="F:FAD binding"/>
    <property type="evidence" value="ECO:0007669"/>
    <property type="project" value="InterPro"/>
</dbReference>
<dbReference type="SUPFAM" id="SSF51905">
    <property type="entry name" value="FAD/NAD(P)-binding domain"/>
    <property type="match status" value="1"/>
</dbReference>
<dbReference type="Proteomes" id="UP001383192">
    <property type="component" value="Unassembled WGS sequence"/>
</dbReference>
<dbReference type="InterPro" id="IPR002938">
    <property type="entry name" value="FAD-bd"/>
</dbReference>
<dbReference type="PRINTS" id="PR00420">
    <property type="entry name" value="RNGMNOXGNASE"/>
</dbReference>
<dbReference type="EMBL" id="JAYKXP010000092">
    <property type="protein sequence ID" value="KAK7028003.1"/>
    <property type="molecule type" value="Genomic_DNA"/>
</dbReference>
<dbReference type="GO" id="GO:0016709">
    <property type="term" value="F:oxidoreductase activity, acting on paired donors, with incorporation or reduction of molecular oxygen, NAD(P)H as one donor, and incorporation of one atom of oxygen"/>
    <property type="evidence" value="ECO:0007669"/>
    <property type="project" value="UniProtKB-ARBA"/>
</dbReference>
<evidence type="ECO:0000256" key="3">
    <source>
        <dbReference type="ARBA" id="ARBA00022630"/>
    </source>
</evidence>
<protein>
    <recommendedName>
        <fullName evidence="6">FAD-binding domain-containing protein</fullName>
    </recommendedName>
</protein>
<gene>
    <name evidence="7" type="ORF">VNI00_015090</name>
</gene>
<evidence type="ECO:0000256" key="4">
    <source>
        <dbReference type="ARBA" id="ARBA00022827"/>
    </source>
</evidence>
<dbReference type="AlphaFoldDB" id="A0AAW0BPE9"/>
<comment type="similarity">
    <text evidence="2">Belongs to the PheA/TfdB FAD monooxygenase family.</text>
</comment>
<dbReference type="PANTHER" id="PTHR43004">
    <property type="entry name" value="TRK SYSTEM POTASSIUM UPTAKE PROTEIN"/>
    <property type="match status" value="1"/>
</dbReference>
<reference evidence="7 8" key="1">
    <citation type="submission" date="2024-01" db="EMBL/GenBank/DDBJ databases">
        <title>A draft genome for a cacao thread blight-causing isolate of Paramarasmius palmivorus.</title>
        <authorList>
            <person name="Baruah I.K."/>
            <person name="Bukari Y."/>
            <person name="Amoako-Attah I."/>
            <person name="Meinhardt L.W."/>
            <person name="Bailey B.A."/>
            <person name="Cohen S.P."/>
        </authorList>
    </citation>
    <scope>NUCLEOTIDE SEQUENCE [LARGE SCALE GENOMIC DNA]</scope>
    <source>
        <strain evidence="7 8">GH-12</strain>
    </source>
</reference>
<keyword evidence="5" id="KW-0560">Oxidoreductase</keyword>
<proteinExistence type="inferred from homology"/>
<dbReference type="Gene3D" id="3.30.70.2450">
    <property type="match status" value="1"/>
</dbReference>